<reference evidence="1 2" key="1">
    <citation type="journal article" date="2020" name="ISME J.">
        <title>Uncovering the hidden diversity of litter-decomposition mechanisms in mushroom-forming fungi.</title>
        <authorList>
            <person name="Floudas D."/>
            <person name="Bentzer J."/>
            <person name="Ahren D."/>
            <person name="Johansson T."/>
            <person name="Persson P."/>
            <person name="Tunlid A."/>
        </authorList>
    </citation>
    <scope>NUCLEOTIDE SEQUENCE [LARGE SCALE GENOMIC DNA]</scope>
    <source>
        <strain evidence="1 2">CBS 291.85</strain>
    </source>
</reference>
<dbReference type="EMBL" id="JAACJM010000215">
    <property type="protein sequence ID" value="KAF5337543.1"/>
    <property type="molecule type" value="Genomic_DNA"/>
</dbReference>
<organism evidence="1 2">
    <name type="scientific">Tetrapyrgos nigripes</name>
    <dbReference type="NCBI Taxonomy" id="182062"/>
    <lineage>
        <taxon>Eukaryota</taxon>
        <taxon>Fungi</taxon>
        <taxon>Dikarya</taxon>
        <taxon>Basidiomycota</taxon>
        <taxon>Agaricomycotina</taxon>
        <taxon>Agaricomycetes</taxon>
        <taxon>Agaricomycetidae</taxon>
        <taxon>Agaricales</taxon>
        <taxon>Marasmiineae</taxon>
        <taxon>Marasmiaceae</taxon>
        <taxon>Tetrapyrgos</taxon>
    </lineage>
</organism>
<evidence type="ECO:0000313" key="1">
    <source>
        <dbReference type="EMBL" id="KAF5337543.1"/>
    </source>
</evidence>
<dbReference type="Proteomes" id="UP000559256">
    <property type="component" value="Unassembled WGS sequence"/>
</dbReference>
<protein>
    <submittedName>
        <fullName evidence="1">Uncharacterized protein</fullName>
    </submittedName>
</protein>
<evidence type="ECO:0000313" key="2">
    <source>
        <dbReference type="Proteomes" id="UP000559256"/>
    </source>
</evidence>
<name>A0A8H5FID7_9AGAR</name>
<keyword evidence="2" id="KW-1185">Reference proteome</keyword>
<accession>A0A8H5FID7</accession>
<comment type="caution">
    <text evidence="1">The sequence shown here is derived from an EMBL/GenBank/DDBJ whole genome shotgun (WGS) entry which is preliminary data.</text>
</comment>
<sequence>MPFLPAFSLSLAIHLSSHLPNNLTSTHLSTNASEHRVPSKPTLSLPQLHYELKFERYFSPFLRFCIGTGSMGLWAAPVRGVDPLAQNMLDLDLGLRLMGTDDGETSMRRSQRRIA</sequence>
<gene>
    <name evidence="1" type="ORF">D9758_016670</name>
</gene>
<dbReference type="AlphaFoldDB" id="A0A8H5FID7"/>
<proteinExistence type="predicted"/>